<gene>
    <name evidence="1" type="ORF">PTRG_04492</name>
</gene>
<reference evidence="2" key="1">
    <citation type="journal article" date="2013" name="G3 (Bethesda)">
        <title>Comparative genomics of a plant-pathogenic fungus, Pyrenophora tritici-repentis, reveals transduplication and the impact of repeat elements on pathogenicity and population divergence.</title>
        <authorList>
            <person name="Manning V.A."/>
            <person name="Pandelova I."/>
            <person name="Dhillon B."/>
            <person name="Wilhelm L.J."/>
            <person name="Goodwin S.B."/>
            <person name="Berlin A.M."/>
            <person name="Figueroa M."/>
            <person name="Freitag M."/>
            <person name="Hane J.K."/>
            <person name="Henrissat B."/>
            <person name="Holman W.H."/>
            <person name="Kodira C.D."/>
            <person name="Martin J."/>
            <person name="Oliver R.P."/>
            <person name="Robbertse B."/>
            <person name="Schackwitz W."/>
            <person name="Schwartz D.C."/>
            <person name="Spatafora J.W."/>
            <person name="Turgeon B.G."/>
            <person name="Yandava C."/>
            <person name="Young S."/>
            <person name="Zhou S."/>
            <person name="Zeng Q."/>
            <person name="Grigoriev I.V."/>
            <person name="Ma L.-J."/>
            <person name="Ciuffetti L.M."/>
        </authorList>
    </citation>
    <scope>NUCLEOTIDE SEQUENCE [LARGE SCALE GENOMIC DNA]</scope>
    <source>
        <strain evidence="2">Pt-1C-BFP</strain>
    </source>
</reference>
<evidence type="ECO:0000313" key="2">
    <source>
        <dbReference type="Proteomes" id="UP000001471"/>
    </source>
</evidence>
<accession>B2W4E2</accession>
<evidence type="ECO:0000313" key="1">
    <source>
        <dbReference type="EMBL" id="EDU47399.1"/>
    </source>
</evidence>
<dbReference type="HOGENOM" id="CLU_2224550_0_0_1"/>
<protein>
    <submittedName>
        <fullName evidence="1">Uncharacterized protein</fullName>
    </submittedName>
</protein>
<organism evidence="1 2">
    <name type="scientific">Pyrenophora tritici-repentis (strain Pt-1C-BFP)</name>
    <name type="common">Wheat tan spot fungus</name>
    <name type="synonym">Drechslera tritici-repentis</name>
    <dbReference type="NCBI Taxonomy" id="426418"/>
    <lineage>
        <taxon>Eukaryota</taxon>
        <taxon>Fungi</taxon>
        <taxon>Dikarya</taxon>
        <taxon>Ascomycota</taxon>
        <taxon>Pezizomycotina</taxon>
        <taxon>Dothideomycetes</taxon>
        <taxon>Pleosporomycetidae</taxon>
        <taxon>Pleosporales</taxon>
        <taxon>Pleosporineae</taxon>
        <taxon>Pleosporaceae</taxon>
        <taxon>Pyrenophora</taxon>
    </lineage>
</organism>
<dbReference type="EMBL" id="DS231618">
    <property type="protein sequence ID" value="EDU47399.1"/>
    <property type="molecule type" value="Genomic_DNA"/>
</dbReference>
<sequence>MVIHRSTGTKTIWRCGGNLTVVDAVVMVYSFKGVPNDPSRQCFRPNRSFDRIFPTASMLPGGQLNMGLSALGPEMNRGLHAGSLPAACHMRSHPSGYARKPFISPP</sequence>
<dbReference type="InParanoid" id="B2W4E2"/>
<proteinExistence type="predicted"/>
<dbReference type="Proteomes" id="UP000001471">
    <property type="component" value="Unassembled WGS sequence"/>
</dbReference>
<name>B2W4E2_PYRTR</name>
<dbReference type="AlphaFoldDB" id="B2W4E2"/>